<protein>
    <recommendedName>
        <fullName evidence="13">Signal transducing adapter molecule 1</fullName>
    </recommendedName>
</protein>
<dbReference type="CDD" id="cd03568">
    <property type="entry name" value="VHS_STAM"/>
    <property type="match status" value="1"/>
</dbReference>
<evidence type="ECO:0000256" key="2">
    <source>
        <dbReference type="ARBA" id="ARBA00009666"/>
    </source>
</evidence>
<dbReference type="HOGENOM" id="CLU_010104_0_2_1"/>
<dbReference type="InterPro" id="IPR036028">
    <property type="entry name" value="SH3-like_dom_sf"/>
</dbReference>
<dbReference type="Proteomes" id="UP000014500">
    <property type="component" value="Unassembled WGS sequence"/>
</dbReference>
<dbReference type="SMART" id="SM00326">
    <property type="entry name" value="SH3"/>
    <property type="match status" value="1"/>
</dbReference>
<organism evidence="11 12">
    <name type="scientific">Strigamia maritima</name>
    <name type="common">European centipede</name>
    <name type="synonym">Geophilus maritimus</name>
    <dbReference type="NCBI Taxonomy" id="126957"/>
    <lineage>
        <taxon>Eukaryota</taxon>
        <taxon>Metazoa</taxon>
        <taxon>Ecdysozoa</taxon>
        <taxon>Arthropoda</taxon>
        <taxon>Myriapoda</taxon>
        <taxon>Chilopoda</taxon>
        <taxon>Pleurostigmophora</taxon>
        <taxon>Geophilomorpha</taxon>
        <taxon>Linotaeniidae</taxon>
        <taxon>Strigamia</taxon>
    </lineage>
</organism>
<dbReference type="PhylomeDB" id="T1J9T9"/>
<keyword evidence="5" id="KW-0967">Endosome</keyword>
<dbReference type="InterPro" id="IPR050670">
    <property type="entry name" value="STAM"/>
</dbReference>
<evidence type="ECO:0000256" key="7">
    <source>
        <dbReference type="PROSITE-ProRule" id="PRU00192"/>
    </source>
</evidence>
<dbReference type="InterPro" id="IPR001452">
    <property type="entry name" value="SH3_domain"/>
</dbReference>
<dbReference type="PRINTS" id="PR00452">
    <property type="entry name" value="SH3DOMAIN"/>
</dbReference>
<accession>T1J9T9</accession>
<evidence type="ECO:0000259" key="10">
    <source>
        <dbReference type="PROSITE" id="PS50179"/>
    </source>
</evidence>
<dbReference type="CDD" id="cd21388">
    <property type="entry name" value="GAT_STAM"/>
    <property type="match status" value="1"/>
</dbReference>
<evidence type="ECO:0000256" key="8">
    <source>
        <dbReference type="SAM" id="MobiDB-lite"/>
    </source>
</evidence>
<dbReference type="EnsemblMetazoa" id="SMAR010487-RA">
    <property type="protein sequence ID" value="SMAR010487-PA"/>
    <property type="gene ID" value="SMAR010487"/>
</dbReference>
<dbReference type="GO" id="GO:0043328">
    <property type="term" value="P:protein transport to vacuole involved in ubiquitin-dependent protein catabolic process via the multivesicular body sorting pathway"/>
    <property type="evidence" value="ECO:0007669"/>
    <property type="project" value="TreeGrafter"/>
</dbReference>
<dbReference type="FunFam" id="2.30.30.40:FF:000072">
    <property type="entry name" value="Unconventional Myosin IB"/>
    <property type="match status" value="1"/>
</dbReference>
<proteinExistence type="inferred from homology"/>
<comment type="similarity">
    <text evidence="2">Belongs to the STAM family.</text>
</comment>
<dbReference type="PROSITE" id="PS50330">
    <property type="entry name" value="UIM"/>
    <property type="match status" value="1"/>
</dbReference>
<feature type="domain" description="VHS" evidence="10">
    <location>
        <begin position="17"/>
        <end position="147"/>
    </location>
</feature>
<name>T1J9T9_STRMM</name>
<dbReference type="CDD" id="cd11820">
    <property type="entry name" value="SH3_STAM"/>
    <property type="match status" value="1"/>
</dbReference>
<dbReference type="Gene3D" id="1.25.40.90">
    <property type="match status" value="1"/>
</dbReference>
<keyword evidence="6" id="KW-0653">Protein transport</keyword>
<dbReference type="InterPro" id="IPR003903">
    <property type="entry name" value="UIM_dom"/>
</dbReference>
<reference evidence="12" key="1">
    <citation type="submission" date="2011-05" db="EMBL/GenBank/DDBJ databases">
        <authorList>
            <person name="Richards S.R."/>
            <person name="Qu J."/>
            <person name="Jiang H."/>
            <person name="Jhangiani S.N."/>
            <person name="Agravi P."/>
            <person name="Goodspeed R."/>
            <person name="Gross S."/>
            <person name="Mandapat C."/>
            <person name="Jackson L."/>
            <person name="Mathew T."/>
            <person name="Pu L."/>
            <person name="Thornton R."/>
            <person name="Saada N."/>
            <person name="Wilczek-Boney K.B."/>
            <person name="Lee S."/>
            <person name="Kovar C."/>
            <person name="Wu Y."/>
            <person name="Scherer S.E."/>
            <person name="Worley K.C."/>
            <person name="Muzny D.M."/>
            <person name="Gibbs R."/>
        </authorList>
    </citation>
    <scope>NUCLEOTIDE SEQUENCE</scope>
    <source>
        <strain evidence="12">Brora</strain>
    </source>
</reference>
<dbReference type="PANTHER" id="PTHR45929">
    <property type="entry name" value="JAK PATHWAY SIGNAL TRANSDUCTION ADAPTOR MOLECULE"/>
    <property type="match status" value="1"/>
</dbReference>
<keyword evidence="12" id="KW-1185">Reference proteome</keyword>
<evidence type="ECO:0000256" key="1">
    <source>
        <dbReference type="ARBA" id="ARBA00004177"/>
    </source>
</evidence>
<dbReference type="Gene3D" id="1.20.5.1940">
    <property type="match status" value="1"/>
</dbReference>
<dbReference type="eggNOG" id="KOG2199">
    <property type="taxonomic scope" value="Eukaryota"/>
</dbReference>
<dbReference type="PROSITE" id="PS50002">
    <property type="entry name" value="SH3"/>
    <property type="match status" value="1"/>
</dbReference>
<keyword evidence="3 7" id="KW-0728">SH3 domain</keyword>
<evidence type="ECO:0000256" key="3">
    <source>
        <dbReference type="ARBA" id="ARBA00022443"/>
    </source>
</evidence>
<dbReference type="InterPro" id="IPR002014">
    <property type="entry name" value="VHS_dom"/>
</dbReference>
<dbReference type="Gene3D" id="2.30.30.40">
    <property type="entry name" value="SH3 Domains"/>
    <property type="match status" value="1"/>
</dbReference>
<evidence type="ECO:0000256" key="6">
    <source>
        <dbReference type="ARBA" id="ARBA00022927"/>
    </source>
</evidence>
<dbReference type="Pfam" id="PF00018">
    <property type="entry name" value="SH3_1"/>
    <property type="match status" value="1"/>
</dbReference>
<dbReference type="Pfam" id="PF00790">
    <property type="entry name" value="VHS"/>
    <property type="match status" value="1"/>
</dbReference>
<evidence type="ECO:0000313" key="11">
    <source>
        <dbReference type="EnsemblMetazoa" id="SMAR010487-PA"/>
    </source>
</evidence>
<feature type="region of interest" description="Disordered" evidence="8">
    <location>
        <begin position="150"/>
        <end position="170"/>
    </location>
</feature>
<evidence type="ECO:0000313" key="12">
    <source>
        <dbReference type="Proteomes" id="UP000014500"/>
    </source>
</evidence>
<dbReference type="EMBL" id="JH431978">
    <property type="status" value="NOT_ANNOTATED_CDS"/>
    <property type="molecule type" value="Genomic_DNA"/>
</dbReference>
<dbReference type="GO" id="GO:0035091">
    <property type="term" value="F:phosphatidylinositol binding"/>
    <property type="evidence" value="ECO:0007669"/>
    <property type="project" value="InterPro"/>
</dbReference>
<dbReference type="SMART" id="SM00726">
    <property type="entry name" value="UIM"/>
    <property type="match status" value="1"/>
</dbReference>
<dbReference type="PANTHER" id="PTHR45929:SF3">
    <property type="entry name" value="JAK PATHWAY SIGNAL TRANSDUCTION ADAPTOR MOLECULE"/>
    <property type="match status" value="1"/>
</dbReference>
<sequence>MPWFSNTSPFDQDVEKVTSETNTGQDWGKILDICDKVGTISNGPKDCLRAIVKRINHHVPHVSLQALVLLDACVNNCGKVFHLEVCSRDFESEIKKIVTGKQVHVKVAEKMKQLVKKWAEGDFKNDPQLSLIPSLYNKLKSEGVDFSVQETPKKSQAAYSKDPNVVHSQQEEEDIAKAIELSLKEKPQSPKSSGLYPVAKPPSPEPQPKEHRKVRAVYDFEAAEDNELTFKAGEIIHVLDDSDPNWWKGTNQRGEGLFPANFVTSDLTAEPEQTKIERKSVQFNENVQVKTVHVEPKDVEIDESKIDTLLQLLHEADPSGERPDSEEMRIAEEECAAMGPLIDQELEKIDKKHATLTNLSQEFMQALAMYHSLMRDAPLVYAFSAPKAANMPYPYPEMQMRQPGPTHSVNGPMPPHPVNGPMPPHLYQQAGPSNYTPTSIPEVPPTVPGVIRPQGPLPPMTAASPTNPQIPGQPVPAPQIHHQQPPNFQYPRFPINPPMVSHPIVYGPPLENSYVPTESRAEMHSHQLL</sequence>
<dbReference type="PROSITE" id="PS50179">
    <property type="entry name" value="VHS"/>
    <property type="match status" value="1"/>
</dbReference>
<dbReference type="SMART" id="SM00288">
    <property type="entry name" value="VHS"/>
    <property type="match status" value="1"/>
</dbReference>
<dbReference type="SUPFAM" id="SSF48464">
    <property type="entry name" value="ENTH/VHS domain"/>
    <property type="match status" value="1"/>
</dbReference>
<feature type="domain" description="SH3" evidence="9">
    <location>
        <begin position="209"/>
        <end position="268"/>
    </location>
</feature>
<dbReference type="STRING" id="126957.T1J9T9"/>
<evidence type="ECO:0008006" key="13">
    <source>
        <dbReference type="Google" id="ProtNLM"/>
    </source>
</evidence>
<dbReference type="FunFam" id="1.25.40.90:FF:000009">
    <property type="entry name" value="Putative signal transducing adapter molecule 1"/>
    <property type="match status" value="1"/>
</dbReference>
<dbReference type="InterPro" id="IPR008942">
    <property type="entry name" value="ENTH_VHS"/>
</dbReference>
<comment type="subcellular location">
    <subcellularLocation>
        <location evidence="1">Endosome</location>
    </subcellularLocation>
</comment>
<dbReference type="GO" id="GO:0043130">
    <property type="term" value="F:ubiquitin binding"/>
    <property type="evidence" value="ECO:0007669"/>
    <property type="project" value="InterPro"/>
</dbReference>
<dbReference type="GO" id="GO:0033565">
    <property type="term" value="C:ESCRT-0 complex"/>
    <property type="evidence" value="ECO:0007669"/>
    <property type="project" value="UniProtKB-ARBA"/>
</dbReference>
<dbReference type="AlphaFoldDB" id="T1J9T9"/>
<dbReference type="SUPFAM" id="SSF50044">
    <property type="entry name" value="SH3-domain"/>
    <property type="match status" value="1"/>
</dbReference>
<evidence type="ECO:0000256" key="4">
    <source>
        <dbReference type="ARBA" id="ARBA00022448"/>
    </source>
</evidence>
<evidence type="ECO:0000256" key="5">
    <source>
        <dbReference type="ARBA" id="ARBA00022753"/>
    </source>
</evidence>
<dbReference type="OMA" id="QVYRDWW"/>
<reference evidence="11" key="2">
    <citation type="submission" date="2015-02" db="UniProtKB">
        <authorList>
            <consortium name="EnsemblMetazoa"/>
        </authorList>
    </citation>
    <scope>IDENTIFICATION</scope>
</reference>
<keyword evidence="4" id="KW-0813">Transport</keyword>
<feature type="region of interest" description="Disordered" evidence="8">
    <location>
        <begin position="186"/>
        <end position="212"/>
    </location>
</feature>
<evidence type="ECO:0000259" key="9">
    <source>
        <dbReference type="PROSITE" id="PS50002"/>
    </source>
</evidence>